<dbReference type="InterPro" id="IPR053210">
    <property type="entry name" value="ANKRD12"/>
</dbReference>
<comment type="caution">
    <text evidence="2">The sequence shown here is derived from an EMBL/GenBank/DDBJ whole genome shotgun (WGS) entry which is preliminary data.</text>
</comment>
<feature type="compositionally biased region" description="Polar residues" evidence="1">
    <location>
        <begin position="179"/>
        <end position="198"/>
    </location>
</feature>
<evidence type="ECO:0000313" key="3">
    <source>
        <dbReference type="Proteomes" id="UP001642540"/>
    </source>
</evidence>
<feature type="compositionally biased region" description="Polar residues" evidence="1">
    <location>
        <begin position="739"/>
        <end position="748"/>
    </location>
</feature>
<feature type="compositionally biased region" description="Low complexity" evidence="1">
    <location>
        <begin position="341"/>
        <end position="365"/>
    </location>
</feature>
<feature type="compositionally biased region" description="Low complexity" evidence="1">
    <location>
        <begin position="383"/>
        <end position="404"/>
    </location>
</feature>
<keyword evidence="3" id="KW-1185">Reference proteome</keyword>
<evidence type="ECO:0008006" key="4">
    <source>
        <dbReference type="Google" id="ProtNLM"/>
    </source>
</evidence>
<feature type="compositionally biased region" description="Polar residues" evidence="1">
    <location>
        <begin position="430"/>
        <end position="445"/>
    </location>
</feature>
<feature type="compositionally biased region" description="Polar residues" evidence="1">
    <location>
        <begin position="231"/>
        <end position="244"/>
    </location>
</feature>
<protein>
    <recommendedName>
        <fullName evidence="4">Ankyrin repeat domain-containing protein 12</fullName>
    </recommendedName>
</protein>
<dbReference type="EMBL" id="CAXLJM020000028">
    <property type="protein sequence ID" value="CAL8096426.1"/>
    <property type="molecule type" value="Genomic_DNA"/>
</dbReference>
<feature type="compositionally biased region" description="Low complexity" evidence="1">
    <location>
        <begin position="149"/>
        <end position="161"/>
    </location>
</feature>
<feature type="compositionally biased region" description="Low complexity" evidence="1">
    <location>
        <begin position="543"/>
        <end position="554"/>
    </location>
</feature>
<feature type="compositionally biased region" description="Basic and acidic residues" evidence="1">
    <location>
        <begin position="22"/>
        <end position="31"/>
    </location>
</feature>
<feature type="compositionally biased region" description="Low complexity" evidence="1">
    <location>
        <begin position="450"/>
        <end position="472"/>
    </location>
</feature>
<feature type="compositionally biased region" description="Low complexity" evidence="1">
    <location>
        <begin position="36"/>
        <end position="97"/>
    </location>
</feature>
<feature type="compositionally biased region" description="Low complexity" evidence="1">
    <location>
        <begin position="572"/>
        <end position="600"/>
    </location>
</feature>
<feature type="compositionally biased region" description="Low complexity" evidence="1">
    <location>
        <begin position="491"/>
        <end position="534"/>
    </location>
</feature>
<evidence type="ECO:0000313" key="2">
    <source>
        <dbReference type="EMBL" id="CAL8096426.1"/>
    </source>
</evidence>
<organism evidence="2 3">
    <name type="scientific">Orchesella dallaii</name>
    <dbReference type="NCBI Taxonomy" id="48710"/>
    <lineage>
        <taxon>Eukaryota</taxon>
        <taxon>Metazoa</taxon>
        <taxon>Ecdysozoa</taxon>
        <taxon>Arthropoda</taxon>
        <taxon>Hexapoda</taxon>
        <taxon>Collembola</taxon>
        <taxon>Entomobryomorpha</taxon>
        <taxon>Entomobryoidea</taxon>
        <taxon>Orchesellidae</taxon>
        <taxon>Orchesellinae</taxon>
        <taxon>Orchesella</taxon>
    </lineage>
</organism>
<feature type="compositionally biased region" description="Polar residues" evidence="1">
    <location>
        <begin position="120"/>
        <end position="143"/>
    </location>
</feature>
<reference evidence="2 3" key="1">
    <citation type="submission" date="2024-08" db="EMBL/GenBank/DDBJ databases">
        <authorList>
            <person name="Cucini C."/>
            <person name="Frati F."/>
        </authorList>
    </citation>
    <scope>NUCLEOTIDE SEQUENCE [LARGE SCALE GENOMIC DNA]</scope>
</reference>
<feature type="compositionally biased region" description="Polar residues" evidence="1">
    <location>
        <begin position="667"/>
        <end position="676"/>
    </location>
</feature>
<proteinExistence type="predicted"/>
<feature type="compositionally biased region" description="Low complexity" evidence="1">
    <location>
        <begin position="646"/>
        <end position="666"/>
    </location>
</feature>
<feature type="compositionally biased region" description="Low complexity" evidence="1">
    <location>
        <begin position="717"/>
        <end position="732"/>
    </location>
</feature>
<dbReference type="Proteomes" id="UP001642540">
    <property type="component" value="Unassembled WGS sequence"/>
</dbReference>
<feature type="compositionally biased region" description="Basic and acidic residues" evidence="1">
    <location>
        <begin position="601"/>
        <end position="616"/>
    </location>
</feature>
<feature type="compositionally biased region" description="Polar residues" evidence="1">
    <location>
        <begin position="205"/>
        <end position="222"/>
    </location>
</feature>
<sequence length="978" mass="102162">MDSSSKSETSTESSSTSSNKSSENDQQKDLQSKQASTKTSISSNSSLGVGSSAGIGVPATTTTADTAKAISVTTSATSATTATTSSSSSTPHSVTISLGVGVLQVGKPQPRIPSPPKLSGLNSSSSQDVTTNSVTSTLASTGGNKEAAKTVASTSSVSVFTPITTSSFENPASKAVTETAKSSVSVSSQNQPLISNPLATPPVVSETSSTGGVLTAVSSTLSAMKRPPSEISGSSNSGTPSTETGEPEASTEHKRKKMKKENRTDRSDSPGSSTSTASMAGLGRGVRNSGSKQGSPSSSVGGSGIGEFSGKTSIFPGKSNDGPSSAQEKSDDSSKSRSHEGSVSSSSIGSGNNASNTSGNSYGLSSNGGGGPKVPPLKIVLQSHSHSTVTTASSTGGTSSVSVTFKNSSGGEDSTQNSSFGSGTGFPYVVSSTTADPNNSGSNAPETVPMSVPNPLSSKSSSQMSKNNESNEAQNEISKDPPQPPKTFGLSTNTPNTSSSTASDISSSTAATSNSTTTASSTSSSTSITISTASGNSDKFKDTTSISNTNESSTDVTHDKLKSDDDLKKDTGNSQNGNSTSSSTPSASSNSSQSSTTTSNDPDKEKELAKEKDGSSKDTGATPKEKEKPVRVTRSSQRILKEGVGSHTPNSPSSSSPKTSACPSPSHTHQTDSQGSMEGAGAANPQAPQDGTEKMDTSEPVELHPRKRKIKNKDVPATSSCTASSSSSSNAAPEDTGEKQQASANAANEQPMLNCFEMYLNIRKQIDRRRRNLFHVTPKPPKGFKDYLMNRATYVLAGNANALAVPLLNPPQSQPTPMKEFFSEQEKERHKLRLQHLVEKEKLVLSVEQEILRVHGRAARALSNQTLPFSVCTILKDQEVYNLLTPEQEEKDINARSRYNGRLFLSWLQDVDDKWDKIKEFMLLRHHNEAESLHAVQKMDWEWKLKEHGLCELKANPIIDDLSVPMVHVSDDFDLLPA</sequence>
<feature type="compositionally biased region" description="Low complexity" evidence="1">
    <location>
        <begin position="289"/>
        <end position="300"/>
    </location>
</feature>
<name>A0ABP1QB16_9HEXA</name>
<gene>
    <name evidence="2" type="ORF">ODALV1_LOCUS9353</name>
</gene>
<dbReference type="PANTHER" id="PTHR24149:SF14">
    <property type="entry name" value="ANKYRIN REPEAT DOMAIN 12"/>
    <property type="match status" value="1"/>
</dbReference>
<feature type="compositionally biased region" description="Low complexity" evidence="1">
    <location>
        <begin position="1"/>
        <end position="21"/>
    </location>
</feature>
<feature type="compositionally biased region" description="Basic and acidic residues" evidence="1">
    <location>
        <begin position="328"/>
        <end position="340"/>
    </location>
</feature>
<feature type="compositionally biased region" description="Basic and acidic residues" evidence="1">
    <location>
        <begin position="691"/>
        <end position="704"/>
    </location>
</feature>
<dbReference type="PANTHER" id="PTHR24149">
    <property type="entry name" value="ANKYRIN REPEAT DOMAIN-CONTAINING PROTEIN 12"/>
    <property type="match status" value="1"/>
</dbReference>
<feature type="compositionally biased region" description="Polar residues" evidence="1">
    <location>
        <begin position="405"/>
        <end position="421"/>
    </location>
</feature>
<feature type="compositionally biased region" description="Low complexity" evidence="1">
    <location>
        <begin position="269"/>
        <end position="281"/>
    </location>
</feature>
<accession>A0ABP1QB16</accession>
<evidence type="ECO:0000256" key="1">
    <source>
        <dbReference type="SAM" id="MobiDB-lite"/>
    </source>
</evidence>
<feature type="region of interest" description="Disordered" evidence="1">
    <location>
        <begin position="1"/>
        <end position="748"/>
    </location>
</feature>
<feature type="compositionally biased region" description="Basic and acidic residues" evidence="1">
    <location>
        <begin position="556"/>
        <end position="571"/>
    </location>
</feature>